<keyword evidence="8" id="KW-0671">Queuosine biosynthesis</keyword>
<dbReference type="PIRSF" id="PIRSF000370">
    <property type="entry name" value="QueE"/>
    <property type="match status" value="1"/>
</dbReference>
<dbReference type="Gene3D" id="3.20.20.70">
    <property type="entry name" value="Aldolase class I"/>
    <property type="match status" value="1"/>
</dbReference>
<keyword evidence="6 8" id="KW-0411">Iron-sulfur</keyword>
<feature type="domain" description="Radical SAM core" evidence="9">
    <location>
        <begin position="33"/>
        <end position="230"/>
    </location>
</feature>
<keyword evidence="3 8" id="KW-0479">Metal-binding</keyword>
<dbReference type="GO" id="GO:0016840">
    <property type="term" value="F:carbon-nitrogen lyase activity"/>
    <property type="evidence" value="ECO:0007669"/>
    <property type="project" value="UniProtKB-UniRule"/>
</dbReference>
<feature type="binding site" evidence="8">
    <location>
        <position position="87"/>
    </location>
    <ligand>
        <name>substrate</name>
    </ligand>
</feature>
<comment type="similarity">
    <text evidence="8">Belongs to the radical SAM superfamily. 7-carboxy-7-deazaguanine synthase family.</text>
</comment>
<comment type="cofactor">
    <cofactor evidence="8">
        <name>Mg(2+)</name>
        <dbReference type="ChEBI" id="CHEBI:18420"/>
    </cofactor>
</comment>
<dbReference type="InterPro" id="IPR013785">
    <property type="entry name" value="Aldolase_TIM"/>
</dbReference>
<dbReference type="SUPFAM" id="SSF102114">
    <property type="entry name" value="Radical SAM enzymes"/>
    <property type="match status" value="1"/>
</dbReference>
<keyword evidence="5 8" id="KW-0408">Iron</keyword>
<keyword evidence="2 8" id="KW-0949">S-adenosyl-L-methionine</keyword>
<feature type="binding site" evidence="8">
    <location>
        <position position="50"/>
    </location>
    <ligand>
        <name>[4Fe-4S] cluster</name>
        <dbReference type="ChEBI" id="CHEBI:49883"/>
        <note>4Fe-4S-S-AdoMet</note>
    </ligand>
</feature>
<evidence type="ECO:0000256" key="8">
    <source>
        <dbReference type="HAMAP-Rule" id="MF_00917"/>
    </source>
</evidence>
<protein>
    <recommendedName>
        <fullName evidence="8">7-carboxy-7-deazaguanine synthase</fullName>
        <shortName evidence="8">CDG synthase</shortName>
        <ecNumber evidence="8">4.3.99.3</ecNumber>
    </recommendedName>
    <alternativeName>
        <fullName evidence="8">Queuosine biosynthesis protein QueE</fullName>
    </alternativeName>
</protein>
<dbReference type="KEGG" id="mbd:MEBOL_002465"/>
<keyword evidence="7 8" id="KW-0456">Lyase</keyword>
<accession>A0A250IDH7</accession>
<comment type="subunit">
    <text evidence="8">Homodimer.</text>
</comment>
<keyword evidence="4 8" id="KW-0460">Magnesium</keyword>
<organism evidence="10 11">
    <name type="scientific">Melittangium boletus DSM 14713</name>
    <dbReference type="NCBI Taxonomy" id="1294270"/>
    <lineage>
        <taxon>Bacteria</taxon>
        <taxon>Pseudomonadati</taxon>
        <taxon>Myxococcota</taxon>
        <taxon>Myxococcia</taxon>
        <taxon>Myxococcales</taxon>
        <taxon>Cystobacterineae</taxon>
        <taxon>Archangiaceae</taxon>
        <taxon>Melittangium</taxon>
    </lineage>
</organism>
<comment type="caution">
    <text evidence="8">Lacks conserved residue(s) required for the propagation of feature annotation.</text>
</comment>
<feature type="binding site" evidence="8">
    <location>
        <begin position="27"/>
        <end position="29"/>
    </location>
    <ligand>
        <name>substrate</name>
    </ligand>
</feature>
<gene>
    <name evidence="8" type="primary">queE</name>
    <name evidence="10" type="ORF">MEBOL_002465</name>
</gene>
<dbReference type="Pfam" id="PF04055">
    <property type="entry name" value="Radical_SAM"/>
    <property type="match status" value="1"/>
</dbReference>
<dbReference type="InterPro" id="IPR024924">
    <property type="entry name" value="7-CO-7-deazaguanine_synth-like"/>
</dbReference>
<dbReference type="InterPro" id="IPR058240">
    <property type="entry name" value="rSAM_sf"/>
</dbReference>
<dbReference type="OrthoDB" id="9792276at2"/>
<dbReference type="InterPro" id="IPR007197">
    <property type="entry name" value="rSAM"/>
</dbReference>
<keyword evidence="11" id="KW-1185">Reference proteome</keyword>
<feature type="binding site" evidence="8">
    <location>
        <begin position="52"/>
        <end position="54"/>
    </location>
    <ligand>
        <name>S-adenosyl-L-methionine</name>
        <dbReference type="ChEBI" id="CHEBI:59789"/>
    </ligand>
</feature>
<evidence type="ECO:0000256" key="4">
    <source>
        <dbReference type="ARBA" id="ARBA00022842"/>
    </source>
</evidence>
<dbReference type="GO" id="GO:0008616">
    <property type="term" value="P:tRNA queuosine(34) biosynthetic process"/>
    <property type="evidence" value="ECO:0007669"/>
    <property type="project" value="UniProtKB-UniRule"/>
</dbReference>
<feature type="binding site" evidence="8">
    <location>
        <position position="46"/>
    </location>
    <ligand>
        <name>[4Fe-4S] cluster</name>
        <dbReference type="ChEBI" id="CHEBI:49883"/>
        <note>4Fe-4S-S-AdoMet</note>
    </ligand>
</feature>
<evidence type="ECO:0000259" key="9">
    <source>
        <dbReference type="PROSITE" id="PS51918"/>
    </source>
</evidence>
<dbReference type="GO" id="GO:0000287">
    <property type="term" value="F:magnesium ion binding"/>
    <property type="evidence" value="ECO:0007669"/>
    <property type="project" value="UniProtKB-UniRule"/>
</dbReference>
<sequence length="230" mass="25830">MYGNNPMRPQEDSDGQKLWVQEVFYTLQGEAIFAGQPAVFVRLGGCNLRCYWCDTDFESSTYNPSLDELVAHVESVRPAVCDLIVITGGEPLRQNINPFVTRLLEKGLRVQIETSGSLNLDLPEHPRLFFLCSPKTTKLHPGIAPRISAFKYVVALGETDPQDGLPVMSTQKRDMAARIARPVEGSRVYVMPRDDQDPERNRANMQECARIAMTFGYTLTLQTHKLLGIN</sequence>
<feature type="binding site" evidence="8">
    <location>
        <position position="53"/>
    </location>
    <ligand>
        <name>[4Fe-4S] cluster</name>
        <dbReference type="ChEBI" id="CHEBI:49883"/>
        <note>4Fe-4S-S-AdoMet</note>
    </ligand>
</feature>
<keyword evidence="1 8" id="KW-0004">4Fe-4S</keyword>
<dbReference type="PANTHER" id="PTHR42836">
    <property type="entry name" value="7-CARBOXY-7-DEAZAGUANINE SYNTHASE"/>
    <property type="match status" value="1"/>
</dbReference>
<evidence type="ECO:0000256" key="7">
    <source>
        <dbReference type="ARBA" id="ARBA00023239"/>
    </source>
</evidence>
<evidence type="ECO:0000313" key="11">
    <source>
        <dbReference type="Proteomes" id="UP000217289"/>
    </source>
</evidence>
<dbReference type="EMBL" id="CP022163">
    <property type="protein sequence ID" value="ATB29016.1"/>
    <property type="molecule type" value="Genomic_DNA"/>
</dbReference>
<dbReference type="PROSITE" id="PS51918">
    <property type="entry name" value="RADICAL_SAM"/>
    <property type="match status" value="1"/>
</dbReference>
<proteinExistence type="inferred from homology"/>
<feature type="binding site" evidence="8">
    <location>
        <position position="89"/>
    </location>
    <ligand>
        <name>S-adenosyl-L-methionine</name>
        <dbReference type="ChEBI" id="CHEBI:59789"/>
    </ligand>
</feature>
<dbReference type="PANTHER" id="PTHR42836:SF1">
    <property type="entry name" value="7-CARBOXY-7-DEAZAGUANINE SYNTHASE"/>
    <property type="match status" value="1"/>
</dbReference>
<comment type="catalytic activity">
    <reaction evidence="8">
        <text>6-carboxy-5,6,7,8-tetrahydropterin + H(+) = 7-carboxy-7-carbaguanine + NH4(+)</text>
        <dbReference type="Rhea" id="RHEA:27974"/>
        <dbReference type="ChEBI" id="CHEBI:15378"/>
        <dbReference type="ChEBI" id="CHEBI:28938"/>
        <dbReference type="ChEBI" id="CHEBI:61032"/>
        <dbReference type="ChEBI" id="CHEBI:61036"/>
        <dbReference type="EC" id="4.3.99.3"/>
    </reaction>
</comment>
<dbReference type="GO" id="GO:0051539">
    <property type="term" value="F:4 iron, 4 sulfur cluster binding"/>
    <property type="evidence" value="ECO:0007669"/>
    <property type="project" value="UniProtKB-UniRule"/>
</dbReference>
<dbReference type="Proteomes" id="UP000217289">
    <property type="component" value="Chromosome"/>
</dbReference>
<reference evidence="10 11" key="1">
    <citation type="submission" date="2017-06" db="EMBL/GenBank/DDBJ databases">
        <authorList>
            <person name="Kim H.J."/>
            <person name="Triplett B.A."/>
        </authorList>
    </citation>
    <scope>NUCLEOTIDE SEQUENCE [LARGE SCALE GENOMIC DNA]</scope>
    <source>
        <strain evidence="10 11">DSM 14713</strain>
    </source>
</reference>
<feature type="binding site" evidence="8">
    <location>
        <position position="55"/>
    </location>
    <ligand>
        <name>Mg(2+)</name>
        <dbReference type="ChEBI" id="CHEBI:18420"/>
    </ligand>
</feature>
<evidence type="ECO:0000256" key="1">
    <source>
        <dbReference type="ARBA" id="ARBA00022485"/>
    </source>
</evidence>
<evidence type="ECO:0000256" key="6">
    <source>
        <dbReference type="ARBA" id="ARBA00023014"/>
    </source>
</evidence>
<dbReference type="SFLD" id="SFLDS00029">
    <property type="entry name" value="Radical_SAM"/>
    <property type="match status" value="1"/>
</dbReference>
<name>A0A250IDH7_9BACT</name>
<comment type="function">
    <text evidence="8">Catalyzes the complex heterocyclic radical-mediated conversion of 6-carboxy-5,6,7,8-tetrahydropterin (CPH4) to 7-carboxy-7-deazaguanine (CDG), a step common to the biosynthetic pathways of all 7-deazapurine-containing compounds.</text>
</comment>
<dbReference type="UniPathway" id="UPA00391"/>
<evidence type="ECO:0000256" key="3">
    <source>
        <dbReference type="ARBA" id="ARBA00022723"/>
    </source>
</evidence>
<evidence type="ECO:0000313" key="10">
    <source>
        <dbReference type="EMBL" id="ATB29016.1"/>
    </source>
</evidence>
<evidence type="ECO:0000256" key="5">
    <source>
        <dbReference type="ARBA" id="ARBA00023004"/>
    </source>
</evidence>
<dbReference type="HAMAP" id="MF_00917">
    <property type="entry name" value="QueE"/>
    <property type="match status" value="1"/>
</dbReference>
<comment type="cofactor">
    <cofactor evidence="8">
        <name>S-adenosyl-L-methionine</name>
        <dbReference type="ChEBI" id="CHEBI:59789"/>
    </cofactor>
    <text evidence="8">Binds 1 S-adenosyl-L-methionine per subunit.</text>
</comment>
<dbReference type="GO" id="GO:1904047">
    <property type="term" value="F:S-adenosyl-L-methionine binding"/>
    <property type="evidence" value="ECO:0007669"/>
    <property type="project" value="UniProtKB-UniRule"/>
</dbReference>
<evidence type="ECO:0000256" key="2">
    <source>
        <dbReference type="ARBA" id="ARBA00022691"/>
    </source>
</evidence>
<comment type="pathway">
    <text evidence="8">Purine metabolism; 7-cyano-7-deazaguanine biosynthesis.</text>
</comment>
<feature type="binding site" evidence="8">
    <location>
        <begin position="133"/>
        <end position="135"/>
    </location>
    <ligand>
        <name>S-adenosyl-L-methionine</name>
        <dbReference type="ChEBI" id="CHEBI:59789"/>
    </ligand>
</feature>
<dbReference type="EC" id="4.3.99.3" evidence="8"/>
<dbReference type="CDD" id="cd01335">
    <property type="entry name" value="Radical_SAM"/>
    <property type="match status" value="1"/>
</dbReference>
<dbReference type="AlphaFoldDB" id="A0A250IDH7"/>
<feature type="binding site" evidence="8">
    <location>
        <position position="42"/>
    </location>
    <ligand>
        <name>substrate</name>
    </ligand>
</feature>
<comment type="cofactor">
    <cofactor evidence="8">
        <name>[4Fe-4S] cluster</name>
        <dbReference type="ChEBI" id="CHEBI:49883"/>
    </cofactor>
    <text evidence="8">Binds 1 [4Fe-4S] cluster. The cluster is coordinated with 3 cysteines and an exchangeable S-adenosyl-L-methionine.</text>
</comment>